<sequence>MLRKIIMKKLLKVLMTVGMVSLCSPQAIAASNGKIGMMQHNQSDSFQQAMLKGAEEMAETLGYDFMDASSNDDPVKELEIIRNFSKRGATLLVLGSTTQAAGIAGVELAHSLGMKVVTMDSIQGNSKAEGQVGGDDVAAGYYAAKHLAESIGGKGKVAINKFPDPIPPSEDRVKGFYNAFSEYPEIEVIADAGPGYDTIKAMNWTAAIIQANPDVKGFISIEDTSALGIVRGIENAKMEGKIKSVTVVESSSIYKELAKGDVITGVFAMHSYNYGALAVTLLDRLNNNRPVPFIVKTTGVLVTKDNVDTNLEYLNFD</sequence>
<feature type="chain" id="PRO_5019470464" description="Periplasmic binding protein domain-containing protein" evidence="4">
    <location>
        <begin position="30"/>
        <end position="317"/>
    </location>
</feature>
<keyword evidence="7" id="KW-1185">Reference proteome</keyword>
<reference evidence="6 7" key="1">
    <citation type="submission" date="2018-09" db="EMBL/GenBank/DDBJ databases">
        <authorList>
            <person name="Wang Z."/>
        </authorList>
    </citation>
    <scope>NUCLEOTIDE SEQUENCE [LARGE SCALE GENOMIC DNA]</scope>
    <source>
        <strain evidence="6 7">ALS 81</strain>
    </source>
</reference>
<evidence type="ECO:0000259" key="5">
    <source>
        <dbReference type="Pfam" id="PF13407"/>
    </source>
</evidence>
<proteinExistence type="inferred from homology"/>
<dbReference type="PANTHER" id="PTHR46847:SF1">
    <property type="entry name" value="D-ALLOSE-BINDING PERIPLASMIC PROTEIN-RELATED"/>
    <property type="match status" value="1"/>
</dbReference>
<feature type="domain" description="Periplasmic binding protein" evidence="5">
    <location>
        <begin position="35"/>
        <end position="285"/>
    </location>
</feature>
<dbReference type="InterPro" id="IPR025997">
    <property type="entry name" value="SBP_2_dom"/>
</dbReference>
<evidence type="ECO:0000313" key="6">
    <source>
        <dbReference type="EMBL" id="RKF17925.1"/>
    </source>
</evidence>
<dbReference type="CDD" id="cd01536">
    <property type="entry name" value="PBP1_ABC_sugar_binding-like"/>
    <property type="match status" value="1"/>
</dbReference>
<comment type="similarity">
    <text evidence="2">Belongs to the bacterial solute-binding protein 2 family.</text>
</comment>
<organism evidence="6 7">
    <name type="scientific">Alginatibacterium sediminis</name>
    <dbReference type="NCBI Taxonomy" id="2164068"/>
    <lineage>
        <taxon>Bacteria</taxon>
        <taxon>Pseudomonadati</taxon>
        <taxon>Pseudomonadota</taxon>
        <taxon>Gammaproteobacteria</taxon>
        <taxon>Alteromonadales</taxon>
        <taxon>Alteromonadaceae</taxon>
        <taxon>Alginatibacterium</taxon>
    </lineage>
</organism>
<evidence type="ECO:0000313" key="7">
    <source>
        <dbReference type="Proteomes" id="UP000286482"/>
    </source>
</evidence>
<name>A0A420EB70_9ALTE</name>
<dbReference type="InterPro" id="IPR028082">
    <property type="entry name" value="Peripla_BP_I"/>
</dbReference>
<dbReference type="SUPFAM" id="SSF53822">
    <property type="entry name" value="Periplasmic binding protein-like I"/>
    <property type="match status" value="1"/>
</dbReference>
<dbReference type="EMBL" id="RAQO01000006">
    <property type="protein sequence ID" value="RKF17925.1"/>
    <property type="molecule type" value="Genomic_DNA"/>
</dbReference>
<dbReference type="AlphaFoldDB" id="A0A420EB70"/>
<dbReference type="Gene3D" id="3.40.50.2300">
    <property type="match status" value="2"/>
</dbReference>
<keyword evidence="3 4" id="KW-0732">Signal</keyword>
<evidence type="ECO:0000256" key="4">
    <source>
        <dbReference type="SAM" id="SignalP"/>
    </source>
</evidence>
<dbReference type="PANTHER" id="PTHR46847">
    <property type="entry name" value="D-ALLOSE-BINDING PERIPLASMIC PROTEIN-RELATED"/>
    <property type="match status" value="1"/>
</dbReference>
<gene>
    <name evidence="6" type="ORF">DBZ36_11795</name>
</gene>
<dbReference type="Proteomes" id="UP000286482">
    <property type="component" value="Unassembled WGS sequence"/>
</dbReference>
<dbReference type="Pfam" id="PF13407">
    <property type="entry name" value="Peripla_BP_4"/>
    <property type="match status" value="1"/>
</dbReference>
<dbReference type="GO" id="GO:0055085">
    <property type="term" value="P:transmembrane transport"/>
    <property type="evidence" value="ECO:0007669"/>
    <property type="project" value="UniProtKB-ARBA"/>
</dbReference>
<evidence type="ECO:0000256" key="3">
    <source>
        <dbReference type="ARBA" id="ARBA00022729"/>
    </source>
</evidence>
<comment type="subcellular location">
    <subcellularLocation>
        <location evidence="1">Cell envelope</location>
    </subcellularLocation>
</comment>
<comment type="caution">
    <text evidence="6">The sequence shown here is derived from an EMBL/GenBank/DDBJ whole genome shotgun (WGS) entry which is preliminary data.</text>
</comment>
<feature type="signal peptide" evidence="4">
    <location>
        <begin position="1"/>
        <end position="29"/>
    </location>
</feature>
<evidence type="ECO:0000256" key="2">
    <source>
        <dbReference type="ARBA" id="ARBA00007639"/>
    </source>
</evidence>
<evidence type="ECO:0000256" key="1">
    <source>
        <dbReference type="ARBA" id="ARBA00004196"/>
    </source>
</evidence>
<protein>
    <recommendedName>
        <fullName evidence="5">Periplasmic binding protein domain-containing protein</fullName>
    </recommendedName>
</protein>
<accession>A0A420EB70</accession>
<dbReference type="GO" id="GO:0030313">
    <property type="term" value="C:cell envelope"/>
    <property type="evidence" value="ECO:0007669"/>
    <property type="project" value="UniProtKB-SubCell"/>
</dbReference>
<dbReference type="GO" id="GO:0030246">
    <property type="term" value="F:carbohydrate binding"/>
    <property type="evidence" value="ECO:0007669"/>
    <property type="project" value="UniProtKB-ARBA"/>
</dbReference>